<reference evidence="1 2" key="1">
    <citation type="journal article" date="2015" name="Genome Biol. Evol.">
        <title>Phylogenomic analyses indicate that early fungi evolved digesting cell walls of algal ancestors of land plants.</title>
        <authorList>
            <person name="Chang Y."/>
            <person name="Wang S."/>
            <person name="Sekimoto S."/>
            <person name="Aerts A.L."/>
            <person name="Choi C."/>
            <person name="Clum A."/>
            <person name="LaButti K.M."/>
            <person name="Lindquist E.A."/>
            <person name="Yee Ngan C."/>
            <person name="Ohm R.A."/>
            <person name="Salamov A.A."/>
            <person name="Grigoriev I.V."/>
            <person name="Spatafora J.W."/>
            <person name="Berbee M.L."/>
        </authorList>
    </citation>
    <scope>NUCLEOTIDE SEQUENCE [LARGE SCALE GENOMIC DNA]</scope>
    <source>
        <strain evidence="1 2">NRRL 28638</strain>
    </source>
</reference>
<accession>A0A137PEP1</accession>
<dbReference type="STRING" id="796925.A0A137PEP1"/>
<name>A0A137PEP1_CONC2</name>
<protein>
    <submittedName>
        <fullName evidence="1">Uncharacterized protein</fullName>
    </submittedName>
</protein>
<keyword evidence="2" id="KW-1185">Reference proteome</keyword>
<evidence type="ECO:0000313" key="1">
    <source>
        <dbReference type="EMBL" id="KXN73466.1"/>
    </source>
</evidence>
<proteinExistence type="predicted"/>
<dbReference type="EMBL" id="KQ964436">
    <property type="protein sequence ID" value="KXN73466.1"/>
    <property type="molecule type" value="Genomic_DNA"/>
</dbReference>
<sequence length="140" mass="16555">MISTLTKLAVLPFGLYLIFLIALHFQPVQRELLFFNWLSFPNPETLKTPSLYGFPENQARNFYIETQQSRKIGVWQVIPIDSYWKEISQDNNEFDDEFYDSFFTNKSTTTLIYLHGNVGNRASLHRPFTYQELAEKNQFN</sequence>
<organism evidence="1 2">
    <name type="scientific">Conidiobolus coronatus (strain ATCC 28846 / CBS 209.66 / NRRL 28638)</name>
    <name type="common">Delacroixia coronata</name>
    <dbReference type="NCBI Taxonomy" id="796925"/>
    <lineage>
        <taxon>Eukaryota</taxon>
        <taxon>Fungi</taxon>
        <taxon>Fungi incertae sedis</taxon>
        <taxon>Zoopagomycota</taxon>
        <taxon>Entomophthoromycotina</taxon>
        <taxon>Entomophthoromycetes</taxon>
        <taxon>Entomophthorales</taxon>
        <taxon>Ancylistaceae</taxon>
        <taxon>Conidiobolus</taxon>
    </lineage>
</organism>
<gene>
    <name evidence="1" type="ORF">CONCODRAFT_3569</name>
</gene>
<dbReference type="OrthoDB" id="446723at2759"/>
<evidence type="ECO:0000313" key="2">
    <source>
        <dbReference type="Proteomes" id="UP000070444"/>
    </source>
</evidence>
<dbReference type="Proteomes" id="UP000070444">
    <property type="component" value="Unassembled WGS sequence"/>
</dbReference>
<feature type="non-terminal residue" evidence="1">
    <location>
        <position position="140"/>
    </location>
</feature>
<dbReference type="AlphaFoldDB" id="A0A137PEP1"/>